<dbReference type="SUPFAM" id="SSF160631">
    <property type="entry name" value="SMI1/KNR4-like"/>
    <property type="match status" value="1"/>
</dbReference>
<gene>
    <name evidence="2" type="ORF">CYFUS_003810</name>
</gene>
<dbReference type="Proteomes" id="UP000217257">
    <property type="component" value="Chromosome"/>
</dbReference>
<organism evidence="2 3">
    <name type="scientific">Cystobacter fuscus</name>
    <dbReference type="NCBI Taxonomy" id="43"/>
    <lineage>
        <taxon>Bacteria</taxon>
        <taxon>Pseudomonadati</taxon>
        <taxon>Myxococcota</taxon>
        <taxon>Myxococcia</taxon>
        <taxon>Myxococcales</taxon>
        <taxon>Cystobacterineae</taxon>
        <taxon>Archangiaceae</taxon>
        <taxon>Cystobacter</taxon>
    </lineage>
</organism>
<dbReference type="InterPro" id="IPR018958">
    <property type="entry name" value="Knr4/Smi1-like_dom"/>
</dbReference>
<dbReference type="AlphaFoldDB" id="A0A250J5C9"/>
<dbReference type="KEGG" id="cfus:CYFUS_003810"/>
<name>A0A250J5C9_9BACT</name>
<evidence type="ECO:0000259" key="1">
    <source>
        <dbReference type="SMART" id="SM00860"/>
    </source>
</evidence>
<dbReference type="EMBL" id="CP022098">
    <property type="protein sequence ID" value="ATB38376.1"/>
    <property type="molecule type" value="Genomic_DNA"/>
</dbReference>
<reference evidence="2 3" key="1">
    <citation type="submission" date="2017-06" db="EMBL/GenBank/DDBJ databases">
        <title>Sequencing and comparative analysis of myxobacterial genomes.</title>
        <authorList>
            <person name="Rupp O."/>
            <person name="Goesmann A."/>
            <person name="Sogaard-Andersen L."/>
        </authorList>
    </citation>
    <scope>NUCLEOTIDE SEQUENCE [LARGE SCALE GENOMIC DNA]</scope>
    <source>
        <strain evidence="2 3">DSM 52655</strain>
    </source>
</reference>
<evidence type="ECO:0000313" key="3">
    <source>
        <dbReference type="Proteomes" id="UP000217257"/>
    </source>
</evidence>
<dbReference type="InterPro" id="IPR037883">
    <property type="entry name" value="Knr4/Smi1-like_sf"/>
</dbReference>
<accession>A0A250J5C9</accession>
<sequence length="246" mass="27973">MTSGIQGVVQFILERWPASRTPLRGASKDEIHRLEEVQGRTLPEAYKTFLTHVGHGSDGLAWEHIDFRPSAIERFVTRSRRLSLVPRRYILVGRDLTESELEYFLDLGVDSGNGPPAVRVPVINLEDKLEPESERIHPDATSLAEMLFREAYHDLRVEPMQHMSLHSDVRGENPPKERAEQVLTELGLIRHPLSGPWVQGYESDEGVIEVRWLKGEGLQLIAASDHEEWISKVGKELRSRLPVVLI</sequence>
<evidence type="ECO:0000313" key="2">
    <source>
        <dbReference type="EMBL" id="ATB38376.1"/>
    </source>
</evidence>
<dbReference type="RefSeq" id="WP_157758528.1">
    <property type="nucleotide sequence ID" value="NZ_CP022098.1"/>
</dbReference>
<proteinExistence type="predicted"/>
<dbReference type="Gene3D" id="3.40.1580.10">
    <property type="entry name" value="SMI1/KNR4-like"/>
    <property type="match status" value="1"/>
</dbReference>
<feature type="domain" description="Knr4/Smi1-like" evidence="1">
    <location>
        <begin position="25"/>
        <end position="149"/>
    </location>
</feature>
<protein>
    <recommendedName>
        <fullName evidence="1">Knr4/Smi1-like domain-containing protein</fullName>
    </recommendedName>
</protein>
<dbReference type="SMART" id="SM00860">
    <property type="entry name" value="SMI1_KNR4"/>
    <property type="match status" value="1"/>
</dbReference>